<dbReference type="AlphaFoldDB" id="A0AAW6T8I7"/>
<evidence type="ECO:0000256" key="6">
    <source>
        <dbReference type="ARBA" id="ARBA00023303"/>
    </source>
</evidence>
<keyword evidence="5 10" id="KW-0472">Membrane</keyword>
<comment type="function">
    <text evidence="9 10">Fluoride-specific ion channel. Important for reducing fluoride concentration in the cell, thus reducing its toxicity.</text>
</comment>
<gene>
    <name evidence="10" type="primary">fluC</name>
    <name evidence="10" type="synonym">crcB</name>
    <name evidence="11" type="ORF">QF206_05450</name>
</gene>
<dbReference type="GO" id="GO:0140114">
    <property type="term" value="P:cellular detoxification of fluoride"/>
    <property type="evidence" value="ECO:0007669"/>
    <property type="project" value="UniProtKB-UniRule"/>
</dbReference>
<keyword evidence="3 10" id="KW-0812">Transmembrane</keyword>
<protein>
    <recommendedName>
        <fullName evidence="10">Fluoride-specific ion channel FluC</fullName>
    </recommendedName>
</protein>
<evidence type="ECO:0000256" key="4">
    <source>
        <dbReference type="ARBA" id="ARBA00022989"/>
    </source>
</evidence>
<dbReference type="GO" id="GO:0005886">
    <property type="term" value="C:plasma membrane"/>
    <property type="evidence" value="ECO:0007669"/>
    <property type="project" value="UniProtKB-SubCell"/>
</dbReference>
<reference evidence="11 12" key="1">
    <citation type="submission" date="2023-04" db="EMBL/GenBank/DDBJ databases">
        <title>Klugiella caeni sp. nov. isolated from the sludge of biochemical tank.</title>
        <authorList>
            <person name="Geng K."/>
        </authorList>
    </citation>
    <scope>NUCLEOTIDE SEQUENCE [LARGE SCALE GENOMIC DNA]</scope>
    <source>
        <strain evidence="11 12">YN-L-19</strain>
    </source>
</reference>
<evidence type="ECO:0000256" key="7">
    <source>
        <dbReference type="ARBA" id="ARBA00035120"/>
    </source>
</evidence>
<keyword evidence="10" id="KW-0406">Ion transport</keyword>
<keyword evidence="10" id="KW-0813">Transport</keyword>
<keyword evidence="4 10" id="KW-1133">Transmembrane helix</keyword>
<dbReference type="PANTHER" id="PTHR28259:SF1">
    <property type="entry name" value="FLUORIDE EXPORT PROTEIN 1-RELATED"/>
    <property type="match status" value="1"/>
</dbReference>
<sequence>MVRSAIAVFVGGAIGAAGRYAIDLALPHGSGEFPLSTLLVNVLGSFALALLVGARWERMPQPARLALGPGLLGSFTTFSAVAASAIELSPPLFLGYLVVTLLAGLVAAFIGLRSGAALGHAATGKGRKP</sequence>
<keyword evidence="10" id="KW-0479">Metal-binding</keyword>
<evidence type="ECO:0000256" key="3">
    <source>
        <dbReference type="ARBA" id="ARBA00022692"/>
    </source>
</evidence>
<keyword evidence="2 10" id="KW-1003">Cell membrane</keyword>
<dbReference type="GO" id="GO:0062054">
    <property type="term" value="F:fluoride channel activity"/>
    <property type="evidence" value="ECO:0007669"/>
    <property type="project" value="UniProtKB-UniRule"/>
</dbReference>
<feature type="transmembrane region" description="Helical" evidence="10">
    <location>
        <begin position="92"/>
        <end position="112"/>
    </location>
</feature>
<proteinExistence type="inferred from homology"/>
<accession>A0AAW6T8I7</accession>
<keyword evidence="6 10" id="KW-0407">Ion channel</keyword>
<evidence type="ECO:0000256" key="8">
    <source>
        <dbReference type="ARBA" id="ARBA00035585"/>
    </source>
</evidence>
<dbReference type="GO" id="GO:0046872">
    <property type="term" value="F:metal ion binding"/>
    <property type="evidence" value="ECO:0007669"/>
    <property type="project" value="UniProtKB-KW"/>
</dbReference>
<dbReference type="Proteomes" id="UP001321506">
    <property type="component" value="Unassembled WGS sequence"/>
</dbReference>
<evidence type="ECO:0000256" key="9">
    <source>
        <dbReference type="ARBA" id="ARBA00049940"/>
    </source>
</evidence>
<feature type="binding site" evidence="10">
    <location>
        <position position="73"/>
    </location>
    <ligand>
        <name>Na(+)</name>
        <dbReference type="ChEBI" id="CHEBI:29101"/>
        <note>structural</note>
    </ligand>
</feature>
<comment type="activity regulation">
    <text evidence="10">Na(+) is not transported, but it plays an essential structural role and its presence is essential for fluoride channel function.</text>
</comment>
<evidence type="ECO:0000256" key="1">
    <source>
        <dbReference type="ARBA" id="ARBA00004651"/>
    </source>
</evidence>
<comment type="catalytic activity">
    <reaction evidence="8">
        <text>fluoride(in) = fluoride(out)</text>
        <dbReference type="Rhea" id="RHEA:76159"/>
        <dbReference type="ChEBI" id="CHEBI:17051"/>
    </reaction>
    <physiologicalReaction direction="left-to-right" evidence="8">
        <dbReference type="Rhea" id="RHEA:76160"/>
    </physiologicalReaction>
</comment>
<comment type="caution">
    <text evidence="11">The sequence shown here is derived from an EMBL/GenBank/DDBJ whole genome shotgun (WGS) entry which is preliminary data.</text>
</comment>
<feature type="transmembrane region" description="Helical" evidence="10">
    <location>
        <begin position="37"/>
        <end position="54"/>
    </location>
</feature>
<evidence type="ECO:0000313" key="12">
    <source>
        <dbReference type="Proteomes" id="UP001321506"/>
    </source>
</evidence>
<evidence type="ECO:0000256" key="5">
    <source>
        <dbReference type="ARBA" id="ARBA00023136"/>
    </source>
</evidence>
<dbReference type="PANTHER" id="PTHR28259">
    <property type="entry name" value="FLUORIDE EXPORT PROTEIN 1-RELATED"/>
    <property type="match status" value="1"/>
</dbReference>
<dbReference type="Pfam" id="PF02537">
    <property type="entry name" value="CRCB"/>
    <property type="match status" value="1"/>
</dbReference>
<comment type="similarity">
    <text evidence="7 10">Belongs to the fluoride channel Fluc/FEX (TC 1.A.43) family.</text>
</comment>
<evidence type="ECO:0000256" key="2">
    <source>
        <dbReference type="ARBA" id="ARBA00022475"/>
    </source>
</evidence>
<organism evidence="11 12">
    <name type="scientific">Ruicaihuangia caeni</name>
    <dbReference type="NCBI Taxonomy" id="3042517"/>
    <lineage>
        <taxon>Bacteria</taxon>
        <taxon>Bacillati</taxon>
        <taxon>Actinomycetota</taxon>
        <taxon>Actinomycetes</taxon>
        <taxon>Micrococcales</taxon>
        <taxon>Microbacteriaceae</taxon>
        <taxon>Ruicaihuangia</taxon>
    </lineage>
</organism>
<comment type="subcellular location">
    <subcellularLocation>
        <location evidence="1 10">Cell membrane</location>
        <topology evidence="1 10">Multi-pass membrane protein</topology>
    </subcellularLocation>
</comment>
<evidence type="ECO:0000256" key="10">
    <source>
        <dbReference type="HAMAP-Rule" id="MF_00454"/>
    </source>
</evidence>
<keyword evidence="10" id="KW-0915">Sodium</keyword>
<feature type="transmembrane region" description="Helical" evidence="10">
    <location>
        <begin position="66"/>
        <end position="86"/>
    </location>
</feature>
<dbReference type="RefSeq" id="WP_281488204.1">
    <property type="nucleotide sequence ID" value="NZ_JASATX010000002.1"/>
</dbReference>
<dbReference type="EMBL" id="JASATX010000002">
    <property type="protein sequence ID" value="MDI2098410.1"/>
    <property type="molecule type" value="Genomic_DNA"/>
</dbReference>
<keyword evidence="12" id="KW-1185">Reference proteome</keyword>
<name>A0AAW6T8I7_9MICO</name>
<feature type="binding site" evidence="10">
    <location>
        <position position="76"/>
    </location>
    <ligand>
        <name>Na(+)</name>
        <dbReference type="ChEBI" id="CHEBI:29101"/>
        <note>structural</note>
    </ligand>
</feature>
<evidence type="ECO:0000313" key="11">
    <source>
        <dbReference type="EMBL" id="MDI2098410.1"/>
    </source>
</evidence>
<dbReference type="InterPro" id="IPR003691">
    <property type="entry name" value="FluC"/>
</dbReference>
<dbReference type="HAMAP" id="MF_00454">
    <property type="entry name" value="FluC"/>
    <property type="match status" value="1"/>
</dbReference>